<dbReference type="AlphaFoldDB" id="A0A976FQT1"/>
<dbReference type="KEGG" id="blac:94349737"/>
<proteinExistence type="predicted"/>
<reference evidence="1 2" key="1">
    <citation type="journal article" date="2021" name="Genome Biol.">
        <title>AFLAP: assembly-free linkage analysis pipeline using k-mers from genome sequencing data.</title>
        <authorList>
            <person name="Fletcher K."/>
            <person name="Zhang L."/>
            <person name="Gil J."/>
            <person name="Han R."/>
            <person name="Cavanaugh K."/>
            <person name="Michelmore R."/>
        </authorList>
    </citation>
    <scope>NUCLEOTIDE SEQUENCE [LARGE SCALE GENOMIC DNA]</scope>
    <source>
        <strain evidence="1 2">SF5</strain>
    </source>
</reference>
<dbReference type="Proteomes" id="UP000294530">
    <property type="component" value="Unassembled WGS sequence"/>
</dbReference>
<protein>
    <submittedName>
        <fullName evidence="1">Uncharacterized protein</fullName>
    </submittedName>
</protein>
<keyword evidence="2" id="KW-1185">Reference proteome</keyword>
<dbReference type="RefSeq" id="XP_067820712.1">
    <property type="nucleotide sequence ID" value="XM_067964066.1"/>
</dbReference>
<accession>A0A976FQT1</accession>
<comment type="caution">
    <text evidence="1">The sequence shown here is derived from an EMBL/GenBank/DDBJ whole genome shotgun (WGS) entry which is preliminary data.</text>
</comment>
<name>A0A976FQT1_BRELC</name>
<sequence>MRKGDSKLEVQSLLPRRVILKIIPFFWKELHKEGQRSRPTNCQGGKALMRSIDVGQCNENITTMRAPQFVFFFVLIKSTEVQS</sequence>
<dbReference type="EMBL" id="SHOA02000062">
    <property type="protein sequence ID" value="TDH71213.1"/>
    <property type="molecule type" value="Genomic_DNA"/>
</dbReference>
<dbReference type="GeneID" id="94349737"/>
<evidence type="ECO:0000313" key="1">
    <source>
        <dbReference type="EMBL" id="TDH71213.1"/>
    </source>
</evidence>
<evidence type="ECO:0000313" key="2">
    <source>
        <dbReference type="Proteomes" id="UP000294530"/>
    </source>
</evidence>
<gene>
    <name evidence="1" type="ORF">CCR75_005992</name>
</gene>
<organism evidence="1 2">
    <name type="scientific">Bremia lactucae</name>
    <name type="common">Lettuce downy mildew</name>
    <dbReference type="NCBI Taxonomy" id="4779"/>
    <lineage>
        <taxon>Eukaryota</taxon>
        <taxon>Sar</taxon>
        <taxon>Stramenopiles</taxon>
        <taxon>Oomycota</taxon>
        <taxon>Peronosporomycetes</taxon>
        <taxon>Peronosporales</taxon>
        <taxon>Peronosporaceae</taxon>
        <taxon>Bremia</taxon>
    </lineage>
</organism>